<name>U5Q564_METII</name>
<sequence length="278" mass="30841">MALEIKDLVFGYGERKVLDGFSFKAAGNKVISILGPNGVGKTTLLKCICGFIKPQSGSVEVDGKNIRDMSSRELARHIGYVPQKCPVPHTTVFDAVLIGRRPYIEWGAASRDIQITWEAIDVLGLTDLALRYADELSGGEFQKVQIARAMVQEPSVLILDEPTNNLDIANQHMTMHMVMDAVNSRGICTIMTMHDINLAVHYSDMLLFVKNGKIAGYGSSEIITEELIRDVYGMDVDIIDHLGTPFVIPKKGYQHFHKHPHSAEDHLLEGYAGTEFIE</sequence>
<evidence type="ECO:0000256" key="4">
    <source>
        <dbReference type="ARBA" id="ARBA00022840"/>
    </source>
</evidence>
<keyword evidence="7" id="KW-1185">Reference proteome</keyword>
<keyword evidence="4 6" id="KW-0067">ATP-binding</keyword>
<dbReference type="PROSITE" id="PS50893">
    <property type="entry name" value="ABC_TRANSPORTER_2"/>
    <property type="match status" value="1"/>
</dbReference>
<dbReference type="EMBL" id="CP005934">
    <property type="protein sequence ID" value="AGY50185.1"/>
    <property type="molecule type" value="Genomic_DNA"/>
</dbReference>
<dbReference type="InParanoid" id="U5Q564"/>
<dbReference type="PANTHER" id="PTHR42734">
    <property type="entry name" value="METAL TRANSPORT SYSTEM ATP-BINDING PROTEIN TM_0124-RELATED"/>
    <property type="match status" value="1"/>
</dbReference>
<dbReference type="Proteomes" id="UP000014070">
    <property type="component" value="Chromosome"/>
</dbReference>
<dbReference type="InterPro" id="IPR017871">
    <property type="entry name" value="ABC_transporter-like_CS"/>
</dbReference>
<evidence type="ECO:0000313" key="6">
    <source>
        <dbReference type="EMBL" id="AGY50185.1"/>
    </source>
</evidence>
<dbReference type="InterPro" id="IPR003439">
    <property type="entry name" value="ABC_transporter-like_ATP-bd"/>
</dbReference>
<gene>
    <name evidence="6" type="ORF">MMINT_11240</name>
</gene>
<evidence type="ECO:0000256" key="3">
    <source>
        <dbReference type="ARBA" id="ARBA00022741"/>
    </source>
</evidence>
<dbReference type="SMART" id="SM00382">
    <property type="entry name" value="AAA"/>
    <property type="match status" value="1"/>
</dbReference>
<dbReference type="KEGG" id="mer:MMINT_11240"/>
<dbReference type="Pfam" id="PF00005">
    <property type="entry name" value="ABC_tran"/>
    <property type="match status" value="1"/>
</dbReference>
<organism evidence="6 7">
    <name type="scientific">Methanomassiliicoccus intestinalis (strain Issoire-Mx1)</name>
    <dbReference type="NCBI Taxonomy" id="1295009"/>
    <lineage>
        <taxon>Archaea</taxon>
        <taxon>Methanobacteriati</taxon>
        <taxon>Thermoplasmatota</taxon>
        <taxon>Thermoplasmata</taxon>
        <taxon>Methanomassiliicoccales</taxon>
        <taxon>Methanomassiliicoccaceae</taxon>
        <taxon>Methanomassiliicoccus</taxon>
    </lineage>
</organism>
<keyword evidence="2" id="KW-0813">Transport</keyword>
<dbReference type="GO" id="GO:0005524">
    <property type="term" value="F:ATP binding"/>
    <property type="evidence" value="ECO:0007669"/>
    <property type="project" value="UniProtKB-KW"/>
</dbReference>
<dbReference type="PANTHER" id="PTHR42734:SF6">
    <property type="entry name" value="MOLYBDATE IMPORT ATP-BINDING PROTEIN MOLC"/>
    <property type="match status" value="1"/>
</dbReference>
<dbReference type="SUPFAM" id="SSF52540">
    <property type="entry name" value="P-loop containing nucleoside triphosphate hydrolases"/>
    <property type="match status" value="1"/>
</dbReference>
<comment type="similarity">
    <text evidence="1">Belongs to the ABC transporter superfamily.</text>
</comment>
<dbReference type="FunCoup" id="U5Q564">
    <property type="interactions" value="18"/>
</dbReference>
<evidence type="ECO:0000313" key="7">
    <source>
        <dbReference type="Proteomes" id="UP000014070"/>
    </source>
</evidence>
<dbReference type="GO" id="GO:0016887">
    <property type="term" value="F:ATP hydrolysis activity"/>
    <property type="evidence" value="ECO:0007669"/>
    <property type="project" value="InterPro"/>
</dbReference>
<dbReference type="STRING" id="1295009.MMINT_11240"/>
<dbReference type="InterPro" id="IPR027417">
    <property type="entry name" value="P-loop_NTPase"/>
</dbReference>
<dbReference type="FunFam" id="3.40.50.300:FF:000134">
    <property type="entry name" value="Iron-enterobactin ABC transporter ATP-binding protein"/>
    <property type="match status" value="1"/>
</dbReference>
<accession>U5Q564</accession>
<dbReference type="PROSITE" id="PS00211">
    <property type="entry name" value="ABC_TRANSPORTER_1"/>
    <property type="match status" value="1"/>
</dbReference>
<dbReference type="CDD" id="cd03214">
    <property type="entry name" value="ABC_Iron-Siderophores_B12_Hemin"/>
    <property type="match status" value="1"/>
</dbReference>
<reference evidence="6 7" key="1">
    <citation type="journal article" date="2013" name="Genome Announc.">
        <title>Genome sequence of 'Candidatus Methanomassiliicoccus intestinalis' Issoire-Mx1, a third thermoplasmatales-related methanogenic archaeon from human feces.</title>
        <authorList>
            <person name="Borrel G."/>
            <person name="Harris H.M."/>
            <person name="Parisot N."/>
            <person name="Gaci N."/>
            <person name="Tottey W."/>
            <person name="Mihajlovski A."/>
            <person name="Deane J."/>
            <person name="Gribaldo S."/>
            <person name="Bardot O."/>
            <person name="Peyretaillade E."/>
            <person name="Peyret P."/>
            <person name="O'Toole P.W."/>
            <person name="Brugere J.F."/>
        </authorList>
    </citation>
    <scope>NUCLEOTIDE SEQUENCE [LARGE SCALE GENOMIC DNA]</scope>
    <source>
        <strain evidence="6 7">Issoire-Mx1</strain>
    </source>
</reference>
<keyword evidence="3" id="KW-0547">Nucleotide-binding</keyword>
<dbReference type="InterPro" id="IPR050153">
    <property type="entry name" value="Metal_Ion_Import_ABC"/>
</dbReference>
<proteinExistence type="inferred from homology"/>
<evidence type="ECO:0000256" key="2">
    <source>
        <dbReference type="ARBA" id="ARBA00022448"/>
    </source>
</evidence>
<evidence type="ECO:0000256" key="1">
    <source>
        <dbReference type="ARBA" id="ARBA00005417"/>
    </source>
</evidence>
<dbReference type="Gene3D" id="3.40.50.300">
    <property type="entry name" value="P-loop containing nucleotide triphosphate hydrolases"/>
    <property type="match status" value="1"/>
</dbReference>
<evidence type="ECO:0000259" key="5">
    <source>
        <dbReference type="PROSITE" id="PS50893"/>
    </source>
</evidence>
<dbReference type="InterPro" id="IPR003593">
    <property type="entry name" value="AAA+_ATPase"/>
</dbReference>
<protein>
    <submittedName>
        <fullName evidence="6">Iron ABC transporter, ATP-binding protein</fullName>
    </submittedName>
</protein>
<dbReference type="AlphaFoldDB" id="U5Q564"/>
<dbReference type="HOGENOM" id="CLU_000604_1_11_2"/>
<feature type="domain" description="ABC transporter" evidence="5">
    <location>
        <begin position="3"/>
        <end position="236"/>
    </location>
</feature>